<dbReference type="RefSeq" id="WP_088249481.1">
    <property type="nucleotide sequence ID" value="NZ_NHMK01000023.1"/>
</dbReference>
<dbReference type="Pfam" id="PF13539">
    <property type="entry name" value="Peptidase_M15_4"/>
    <property type="match status" value="1"/>
</dbReference>
<feature type="domain" description="Peptidase M15C" evidence="1">
    <location>
        <begin position="25"/>
        <end position="64"/>
    </location>
</feature>
<dbReference type="Gene3D" id="3.30.1380.10">
    <property type="match status" value="1"/>
</dbReference>
<dbReference type="SUPFAM" id="SSF55166">
    <property type="entry name" value="Hedgehog/DD-peptidase"/>
    <property type="match status" value="1"/>
</dbReference>
<accession>A0A246BHC1</accession>
<organism evidence="2 3">
    <name type="scientific">Deinococcus indicus</name>
    <dbReference type="NCBI Taxonomy" id="223556"/>
    <lineage>
        <taxon>Bacteria</taxon>
        <taxon>Thermotogati</taxon>
        <taxon>Deinococcota</taxon>
        <taxon>Deinococci</taxon>
        <taxon>Deinococcales</taxon>
        <taxon>Deinococcaceae</taxon>
        <taxon>Deinococcus</taxon>
    </lineage>
</organism>
<sequence>MTTHRRSDRWSLKTGVRPATTHPLHPACRRFINAFPLKLVQVFERHGWIWGGRWYHHDTMHFKYRPELTGADACQNR</sequence>
<dbReference type="GO" id="GO:0008233">
    <property type="term" value="F:peptidase activity"/>
    <property type="evidence" value="ECO:0007669"/>
    <property type="project" value="InterPro"/>
</dbReference>
<dbReference type="AlphaFoldDB" id="A0A246BHC1"/>
<evidence type="ECO:0000313" key="3">
    <source>
        <dbReference type="Proteomes" id="UP000197208"/>
    </source>
</evidence>
<dbReference type="Proteomes" id="UP000197208">
    <property type="component" value="Unassembled WGS sequence"/>
</dbReference>
<keyword evidence="3" id="KW-1185">Reference proteome</keyword>
<evidence type="ECO:0000259" key="1">
    <source>
        <dbReference type="Pfam" id="PF13539"/>
    </source>
</evidence>
<evidence type="ECO:0000313" key="2">
    <source>
        <dbReference type="EMBL" id="OWL94626.1"/>
    </source>
</evidence>
<comment type="caution">
    <text evidence="2">The sequence shown here is derived from an EMBL/GenBank/DDBJ whole genome shotgun (WGS) entry which is preliminary data.</text>
</comment>
<proteinExistence type="predicted"/>
<dbReference type="InterPro" id="IPR009045">
    <property type="entry name" value="Zn_M74/Hedgehog-like"/>
</dbReference>
<dbReference type="OrthoDB" id="9799970at2"/>
<name>A0A246BHC1_9DEIO</name>
<protein>
    <recommendedName>
        <fullName evidence="1">Peptidase M15C domain-containing protein</fullName>
    </recommendedName>
</protein>
<gene>
    <name evidence="2" type="ORF">CBQ26_15135</name>
</gene>
<dbReference type="InterPro" id="IPR039561">
    <property type="entry name" value="Peptidase_M15C"/>
</dbReference>
<dbReference type="EMBL" id="NHMK01000023">
    <property type="protein sequence ID" value="OWL94626.1"/>
    <property type="molecule type" value="Genomic_DNA"/>
</dbReference>
<reference evidence="2 3" key="1">
    <citation type="submission" date="2017-05" db="EMBL/GenBank/DDBJ databases">
        <title>De novo genome assembly of Deniococcus indicus strain DR1.</title>
        <authorList>
            <person name="Chauhan D."/>
            <person name="Yennamalli R.M."/>
            <person name="Priyadarshini R."/>
        </authorList>
    </citation>
    <scope>NUCLEOTIDE SEQUENCE [LARGE SCALE GENOMIC DNA]</scope>
    <source>
        <strain evidence="2 3">DR1</strain>
    </source>
</reference>